<dbReference type="SUPFAM" id="SSF100950">
    <property type="entry name" value="NagB/RpiA/CoA transferase-like"/>
    <property type="match status" value="1"/>
</dbReference>
<name>W7L4C0_CYTFI</name>
<dbReference type="SUPFAM" id="SSF46785">
    <property type="entry name" value="Winged helix' DNA-binding domain"/>
    <property type="match status" value="1"/>
</dbReference>
<dbReference type="InterPro" id="IPR001034">
    <property type="entry name" value="DeoR_HTH"/>
</dbReference>
<dbReference type="PANTHER" id="PTHR30363">
    <property type="entry name" value="HTH-TYPE TRANSCRIPTIONAL REGULATOR SRLR-RELATED"/>
    <property type="match status" value="1"/>
</dbReference>
<feature type="domain" description="HTH deoR-type" evidence="4">
    <location>
        <begin position="2"/>
        <end position="57"/>
    </location>
</feature>
<evidence type="ECO:0000313" key="5">
    <source>
        <dbReference type="EMBL" id="EWG10007.1"/>
    </source>
</evidence>
<keyword evidence="2" id="KW-0238">DNA-binding</keyword>
<evidence type="ECO:0000313" key="6">
    <source>
        <dbReference type="Proteomes" id="UP000019270"/>
    </source>
</evidence>
<dbReference type="PROSITE" id="PS51000">
    <property type="entry name" value="HTH_DEOR_2"/>
    <property type="match status" value="1"/>
</dbReference>
<dbReference type="SMART" id="SM01134">
    <property type="entry name" value="DeoRC"/>
    <property type="match status" value="1"/>
</dbReference>
<dbReference type="EMBL" id="APVL01000012">
    <property type="protein sequence ID" value="EWG10007.1"/>
    <property type="molecule type" value="Genomic_DNA"/>
</dbReference>
<dbReference type="InterPro" id="IPR018356">
    <property type="entry name" value="Tscrpt_reg_HTH_DeoR_CS"/>
</dbReference>
<dbReference type="InterPro" id="IPR036390">
    <property type="entry name" value="WH_DNA-bd_sf"/>
</dbReference>
<dbReference type="PATRIC" id="fig|1307436.3.peg.3549"/>
<dbReference type="Pfam" id="PF00455">
    <property type="entry name" value="DeoRC"/>
    <property type="match status" value="1"/>
</dbReference>
<dbReference type="InterPro" id="IPR037171">
    <property type="entry name" value="NagB/RpiA_transferase-like"/>
</dbReference>
<evidence type="ECO:0000256" key="1">
    <source>
        <dbReference type="ARBA" id="ARBA00023015"/>
    </source>
</evidence>
<dbReference type="InterPro" id="IPR036388">
    <property type="entry name" value="WH-like_DNA-bd_sf"/>
</dbReference>
<dbReference type="InterPro" id="IPR014036">
    <property type="entry name" value="DeoR-like_C"/>
</dbReference>
<gene>
    <name evidence="5" type="ORF">PBF_16549</name>
</gene>
<keyword evidence="1" id="KW-0805">Transcription regulation</keyword>
<dbReference type="RefSeq" id="WP_051488920.1">
    <property type="nucleotide sequence ID" value="NZ_APVL01000012.1"/>
</dbReference>
<reference evidence="5 6" key="2">
    <citation type="journal article" date="2016" name="Sci. Rep.">
        <title>A novel serine protease, Sep1, from Bacillus firmus DS-1 has nematicidal activity and degrades multiple intestinal-associated nematode proteins.</title>
        <authorList>
            <person name="Geng C."/>
            <person name="Nie X."/>
            <person name="Tang Z."/>
            <person name="Zhang Y."/>
            <person name="Lin J."/>
            <person name="Sun M."/>
            <person name="Peng D."/>
        </authorList>
    </citation>
    <scope>NUCLEOTIDE SEQUENCE [LARGE SCALE GENOMIC DNA]</scope>
    <source>
        <strain evidence="5 6">DS1</strain>
    </source>
</reference>
<dbReference type="GO" id="GO:0003677">
    <property type="term" value="F:DNA binding"/>
    <property type="evidence" value="ECO:0007669"/>
    <property type="project" value="UniProtKB-KW"/>
</dbReference>
<protein>
    <submittedName>
        <fullName evidence="5">DeoR family transcriptional regulator</fullName>
    </submittedName>
</protein>
<dbReference type="AlphaFoldDB" id="W7L4C0"/>
<dbReference type="InterPro" id="IPR050313">
    <property type="entry name" value="Carb_Metab_HTH_regulators"/>
</dbReference>
<dbReference type="Gene3D" id="3.40.50.1360">
    <property type="match status" value="1"/>
</dbReference>
<keyword evidence="3" id="KW-0804">Transcription</keyword>
<evidence type="ECO:0000259" key="4">
    <source>
        <dbReference type="PROSITE" id="PS51000"/>
    </source>
</evidence>
<sequence>MLIGRHKTILNLLEDVSTLNVEDLALKLKVSEVTIRRDLSFLEKQGLIVRERGKATLQVPGFEPLYNQRQRKHIEEKRKIAKYVVEQIKEGEVIALDVGTTTAEIAKELLKRSNITIFTSSLQVANILSRSSSLEVYMIGGLIRKNEMSLIGSMALETVKKFNFDKYYFGAAGMEFESGPTDYSIEEAEVKRAFISRSRKVIAVVDHSKFMEKALVRLCDFNQIDEIVTNARESHPLHPGLKNITNVTFV</sequence>
<reference evidence="6" key="1">
    <citation type="submission" date="2013-03" db="EMBL/GenBank/DDBJ databases">
        <title>Draft genome sequence of Bacillus firmus DS1.</title>
        <authorList>
            <person name="Peng D."/>
            <person name="Zhu L."/>
            <person name="Sun M."/>
        </authorList>
    </citation>
    <scope>NUCLEOTIDE SEQUENCE [LARGE SCALE GENOMIC DNA]</scope>
    <source>
        <strain evidence="6">DS1</strain>
    </source>
</reference>
<dbReference type="OrthoDB" id="9797223at2"/>
<dbReference type="PRINTS" id="PR00037">
    <property type="entry name" value="HTHLACR"/>
</dbReference>
<evidence type="ECO:0000256" key="2">
    <source>
        <dbReference type="ARBA" id="ARBA00023125"/>
    </source>
</evidence>
<organism evidence="5 6">
    <name type="scientific">Cytobacillus firmus DS1</name>
    <dbReference type="NCBI Taxonomy" id="1307436"/>
    <lineage>
        <taxon>Bacteria</taxon>
        <taxon>Bacillati</taxon>
        <taxon>Bacillota</taxon>
        <taxon>Bacilli</taxon>
        <taxon>Bacillales</taxon>
        <taxon>Bacillaceae</taxon>
        <taxon>Cytobacillus</taxon>
    </lineage>
</organism>
<dbReference type="Proteomes" id="UP000019270">
    <property type="component" value="Unassembled WGS sequence"/>
</dbReference>
<dbReference type="SMART" id="SM00420">
    <property type="entry name" value="HTH_DEOR"/>
    <property type="match status" value="1"/>
</dbReference>
<dbReference type="PANTHER" id="PTHR30363:SF44">
    <property type="entry name" value="AGA OPERON TRANSCRIPTIONAL REPRESSOR-RELATED"/>
    <property type="match status" value="1"/>
</dbReference>
<dbReference type="eggNOG" id="COG1349">
    <property type="taxonomic scope" value="Bacteria"/>
</dbReference>
<dbReference type="GO" id="GO:0003700">
    <property type="term" value="F:DNA-binding transcription factor activity"/>
    <property type="evidence" value="ECO:0007669"/>
    <property type="project" value="InterPro"/>
</dbReference>
<dbReference type="Pfam" id="PF08220">
    <property type="entry name" value="HTH_DeoR"/>
    <property type="match status" value="1"/>
</dbReference>
<proteinExistence type="predicted"/>
<evidence type="ECO:0000256" key="3">
    <source>
        <dbReference type="ARBA" id="ARBA00023163"/>
    </source>
</evidence>
<dbReference type="Gene3D" id="1.10.10.10">
    <property type="entry name" value="Winged helix-like DNA-binding domain superfamily/Winged helix DNA-binding domain"/>
    <property type="match status" value="1"/>
</dbReference>
<accession>W7L4C0</accession>
<dbReference type="PROSITE" id="PS00894">
    <property type="entry name" value="HTH_DEOR_1"/>
    <property type="match status" value="1"/>
</dbReference>
<comment type="caution">
    <text evidence="5">The sequence shown here is derived from an EMBL/GenBank/DDBJ whole genome shotgun (WGS) entry which is preliminary data.</text>
</comment>